<feature type="region of interest" description="Disordered" evidence="1">
    <location>
        <begin position="116"/>
        <end position="140"/>
    </location>
</feature>
<name>A0A9Q0GV15_9MAGN</name>
<gene>
    <name evidence="2" type="ORF">NE237_030921</name>
</gene>
<dbReference type="AlphaFoldDB" id="A0A9Q0GV15"/>
<evidence type="ECO:0000256" key="1">
    <source>
        <dbReference type="SAM" id="MobiDB-lite"/>
    </source>
</evidence>
<evidence type="ECO:0000313" key="3">
    <source>
        <dbReference type="Proteomes" id="UP001141806"/>
    </source>
</evidence>
<dbReference type="EMBL" id="JAMYWD010000012">
    <property type="protein sequence ID" value="KAJ4954089.1"/>
    <property type="molecule type" value="Genomic_DNA"/>
</dbReference>
<protein>
    <submittedName>
        <fullName evidence="2">Uncharacterized protein</fullName>
    </submittedName>
</protein>
<dbReference type="Proteomes" id="UP001141806">
    <property type="component" value="Unassembled WGS sequence"/>
</dbReference>
<proteinExistence type="predicted"/>
<reference evidence="2" key="1">
    <citation type="journal article" date="2023" name="Plant J.">
        <title>The genome of the king protea, Protea cynaroides.</title>
        <authorList>
            <person name="Chang J."/>
            <person name="Duong T.A."/>
            <person name="Schoeman C."/>
            <person name="Ma X."/>
            <person name="Roodt D."/>
            <person name="Barker N."/>
            <person name="Li Z."/>
            <person name="Van de Peer Y."/>
            <person name="Mizrachi E."/>
        </authorList>
    </citation>
    <scope>NUCLEOTIDE SEQUENCE</scope>
    <source>
        <tissue evidence="2">Young leaves</tissue>
    </source>
</reference>
<comment type="caution">
    <text evidence="2">The sequence shown here is derived from an EMBL/GenBank/DDBJ whole genome shotgun (WGS) entry which is preliminary data.</text>
</comment>
<feature type="region of interest" description="Disordered" evidence="1">
    <location>
        <begin position="1"/>
        <end position="26"/>
    </location>
</feature>
<organism evidence="2 3">
    <name type="scientific">Protea cynaroides</name>
    <dbReference type="NCBI Taxonomy" id="273540"/>
    <lineage>
        <taxon>Eukaryota</taxon>
        <taxon>Viridiplantae</taxon>
        <taxon>Streptophyta</taxon>
        <taxon>Embryophyta</taxon>
        <taxon>Tracheophyta</taxon>
        <taxon>Spermatophyta</taxon>
        <taxon>Magnoliopsida</taxon>
        <taxon>Proteales</taxon>
        <taxon>Proteaceae</taxon>
        <taxon>Protea</taxon>
    </lineage>
</organism>
<evidence type="ECO:0000313" key="2">
    <source>
        <dbReference type="EMBL" id="KAJ4954089.1"/>
    </source>
</evidence>
<sequence length="140" mass="14886">MGRVMGQPRIVENASPPSSCGAVSPHDSGRVAEVTFEDVVVVDDLLHDSEGGFSIVENRKIKRVTIDGGNGRGIVTITSHDGVAKGVFGDISEAGDLLLNHKGESSLVEKLQVKRSNGKGKKVVHSPKVTHKETLHRKGT</sequence>
<accession>A0A9Q0GV15</accession>
<keyword evidence="3" id="KW-1185">Reference proteome</keyword>